<dbReference type="Pfam" id="PF11917">
    <property type="entry name" value="DUF3435"/>
    <property type="match status" value="1"/>
</dbReference>
<dbReference type="InterPro" id="IPR021842">
    <property type="entry name" value="DUF3435"/>
</dbReference>
<organism evidence="2 3">
    <name type="scientific">Viridothelium virens</name>
    <name type="common">Speckled blister lichen</name>
    <name type="synonym">Trypethelium virens</name>
    <dbReference type="NCBI Taxonomy" id="1048519"/>
    <lineage>
        <taxon>Eukaryota</taxon>
        <taxon>Fungi</taxon>
        <taxon>Dikarya</taxon>
        <taxon>Ascomycota</taxon>
        <taxon>Pezizomycotina</taxon>
        <taxon>Dothideomycetes</taxon>
        <taxon>Dothideomycetes incertae sedis</taxon>
        <taxon>Trypetheliales</taxon>
        <taxon>Trypetheliaceae</taxon>
        <taxon>Viridothelium</taxon>
    </lineage>
</organism>
<dbReference type="OrthoDB" id="5426797at2759"/>
<sequence>MSKDKAPNSPQFYQQLRVNLTHRGRQQRPIADSTQNGYEKMFQTWTQFQNYLGNHESPLDALLDATAPDFKTFFQWFFDIRNIRKLSALVSNWKNLRGYYLHRFSKPIDSDLGDDVLNARLYYIYPYSVLNLTNGKIQFIHNDLRSRFNLDVSKRSKPILSVDDLVDILLHHWKFSVATFCDERQRVQVALLLLVAAYTGSRPSTILNTSVIEQTDSLLKTKAICYRHIQLYLVKSETPTERAKVVVLLTLPYGKGDSWKPQPKTFLFYENPNLLLCPVALILSLAFDDHAFEASGANTRKILNAQVPQHKQSIQLCWKQGIKDIPIMRESYMTEGGRCTSPSLPLSSSTISRYLHRLGQECGFQDNLTCYCFRRGTGNAVDSVATAAERDQIMGHSDSTIFQFYLTQKVKCDVQAAFLDEPKNSTMLKTTGAMRFTADSHAPTALTWEQRNTITNSPIILSMTREVEALTQAKKKYQSSYEDKARLDQLTVQHQEATRRLKAQKVREERDMLRNLRAEHFETSDTRELERQFAGVQAQQSDSGQTEKPIYDVPERRRIVAVLHVTAENMQMAPLDRFRYRVDFIDNLTLLCKRRDPRNRGHRPEIGLRRLPGSRIGPFFPLKTNQRQCLFCLGDKKLTLKKRGFLWSTPYKMWDHIESKHLCHMAPNKGFTCPHPQCLEDGIGVADVAHFKNHAARIHGVLLRARRN</sequence>
<gene>
    <name evidence="2" type="ORF">EV356DRAFT_581593</name>
</gene>
<dbReference type="PANTHER" id="PTHR37535:SF3">
    <property type="entry name" value="FLUG DOMAIN-CONTAINING PROTEIN"/>
    <property type="match status" value="1"/>
</dbReference>
<evidence type="ECO:0000256" key="1">
    <source>
        <dbReference type="SAM" id="MobiDB-lite"/>
    </source>
</evidence>
<reference evidence="2" key="1">
    <citation type="journal article" date="2020" name="Stud. Mycol.">
        <title>101 Dothideomycetes genomes: a test case for predicting lifestyles and emergence of pathogens.</title>
        <authorList>
            <person name="Haridas S."/>
            <person name="Albert R."/>
            <person name="Binder M."/>
            <person name="Bloem J."/>
            <person name="Labutti K."/>
            <person name="Salamov A."/>
            <person name="Andreopoulos B."/>
            <person name="Baker S."/>
            <person name="Barry K."/>
            <person name="Bills G."/>
            <person name="Bluhm B."/>
            <person name="Cannon C."/>
            <person name="Castanera R."/>
            <person name="Culley D."/>
            <person name="Daum C."/>
            <person name="Ezra D."/>
            <person name="Gonzalez J."/>
            <person name="Henrissat B."/>
            <person name="Kuo A."/>
            <person name="Liang C."/>
            <person name="Lipzen A."/>
            <person name="Lutzoni F."/>
            <person name="Magnuson J."/>
            <person name="Mondo S."/>
            <person name="Nolan M."/>
            <person name="Ohm R."/>
            <person name="Pangilinan J."/>
            <person name="Park H.-J."/>
            <person name="Ramirez L."/>
            <person name="Alfaro M."/>
            <person name="Sun H."/>
            <person name="Tritt A."/>
            <person name="Yoshinaga Y."/>
            <person name="Zwiers L.-H."/>
            <person name="Turgeon B."/>
            <person name="Goodwin S."/>
            <person name="Spatafora J."/>
            <person name="Crous P."/>
            <person name="Grigoriev I."/>
        </authorList>
    </citation>
    <scope>NUCLEOTIDE SEQUENCE</scope>
    <source>
        <strain evidence="2">Tuck. ex Michener</strain>
    </source>
</reference>
<dbReference type="InterPro" id="IPR013762">
    <property type="entry name" value="Integrase-like_cat_sf"/>
</dbReference>
<name>A0A6A6GRZ2_VIRVR</name>
<evidence type="ECO:0000313" key="2">
    <source>
        <dbReference type="EMBL" id="KAF2228447.1"/>
    </source>
</evidence>
<protein>
    <submittedName>
        <fullName evidence="2">Uncharacterized protein</fullName>
    </submittedName>
</protein>
<dbReference type="GO" id="GO:0003677">
    <property type="term" value="F:DNA binding"/>
    <property type="evidence" value="ECO:0007669"/>
    <property type="project" value="InterPro"/>
</dbReference>
<dbReference type="Proteomes" id="UP000800092">
    <property type="component" value="Unassembled WGS sequence"/>
</dbReference>
<feature type="region of interest" description="Disordered" evidence="1">
    <location>
        <begin position="524"/>
        <end position="548"/>
    </location>
</feature>
<dbReference type="PANTHER" id="PTHR37535">
    <property type="entry name" value="FLUG DOMAIN PROTEIN"/>
    <property type="match status" value="1"/>
</dbReference>
<evidence type="ECO:0000313" key="3">
    <source>
        <dbReference type="Proteomes" id="UP000800092"/>
    </source>
</evidence>
<dbReference type="Gene3D" id="1.10.443.10">
    <property type="entry name" value="Intergrase catalytic core"/>
    <property type="match status" value="1"/>
</dbReference>
<dbReference type="EMBL" id="ML991943">
    <property type="protein sequence ID" value="KAF2228447.1"/>
    <property type="molecule type" value="Genomic_DNA"/>
</dbReference>
<accession>A0A6A6GRZ2</accession>
<feature type="compositionally biased region" description="Polar residues" evidence="1">
    <location>
        <begin position="537"/>
        <end position="546"/>
    </location>
</feature>
<keyword evidence="3" id="KW-1185">Reference proteome</keyword>
<dbReference type="GO" id="GO:0006310">
    <property type="term" value="P:DNA recombination"/>
    <property type="evidence" value="ECO:0007669"/>
    <property type="project" value="InterPro"/>
</dbReference>
<dbReference type="AlphaFoldDB" id="A0A6A6GRZ2"/>
<dbReference type="GO" id="GO:0015074">
    <property type="term" value="P:DNA integration"/>
    <property type="evidence" value="ECO:0007669"/>
    <property type="project" value="InterPro"/>
</dbReference>
<proteinExistence type="predicted"/>